<accession>A0AAP0WMM2</accession>
<keyword evidence="3" id="KW-1185">Reference proteome</keyword>
<protein>
    <recommendedName>
        <fullName evidence="1">KIB1-4 beta-propeller domain-containing protein</fullName>
    </recommendedName>
</protein>
<comment type="caution">
    <text evidence="2">The sequence shown here is derived from an EMBL/GenBank/DDBJ whole genome shotgun (WGS) entry which is preliminary data.</text>
</comment>
<dbReference type="PANTHER" id="PTHR44259">
    <property type="entry name" value="OS07G0183000 PROTEIN-RELATED"/>
    <property type="match status" value="1"/>
</dbReference>
<dbReference type="Gene3D" id="1.20.1280.50">
    <property type="match status" value="1"/>
</dbReference>
<reference evidence="2 3" key="1">
    <citation type="journal article" date="2024" name="Plant J.">
        <title>Genome sequences and population genomics reveal climatic adaptation and genomic divergence between two closely related sweetgum species.</title>
        <authorList>
            <person name="Xu W.Q."/>
            <person name="Ren C.Q."/>
            <person name="Zhang X.Y."/>
            <person name="Comes H.P."/>
            <person name="Liu X.H."/>
            <person name="Li Y.G."/>
            <person name="Kettle C.J."/>
            <person name="Jalonen R."/>
            <person name="Gaisberger H."/>
            <person name="Ma Y.Z."/>
            <person name="Qiu Y.X."/>
        </authorList>
    </citation>
    <scope>NUCLEOTIDE SEQUENCE [LARGE SCALE GENOMIC DNA]</scope>
    <source>
        <strain evidence="2">Hangzhou</strain>
    </source>
</reference>
<dbReference type="Proteomes" id="UP001415857">
    <property type="component" value="Unassembled WGS sequence"/>
</dbReference>
<dbReference type="Pfam" id="PF03478">
    <property type="entry name" value="Beta-prop_KIB1-4"/>
    <property type="match status" value="1"/>
</dbReference>
<organism evidence="2 3">
    <name type="scientific">Liquidambar formosana</name>
    <name type="common">Formosan gum</name>
    <dbReference type="NCBI Taxonomy" id="63359"/>
    <lineage>
        <taxon>Eukaryota</taxon>
        <taxon>Viridiplantae</taxon>
        <taxon>Streptophyta</taxon>
        <taxon>Embryophyta</taxon>
        <taxon>Tracheophyta</taxon>
        <taxon>Spermatophyta</taxon>
        <taxon>Magnoliopsida</taxon>
        <taxon>eudicotyledons</taxon>
        <taxon>Gunneridae</taxon>
        <taxon>Pentapetalae</taxon>
        <taxon>Saxifragales</taxon>
        <taxon>Altingiaceae</taxon>
        <taxon>Liquidambar</taxon>
    </lineage>
</organism>
<proteinExistence type="predicted"/>
<dbReference type="EMBL" id="JBBPBK010000012">
    <property type="protein sequence ID" value="KAK9273461.1"/>
    <property type="molecule type" value="Genomic_DNA"/>
</dbReference>
<dbReference type="PANTHER" id="PTHR44259:SF114">
    <property type="entry name" value="OS06G0707300 PROTEIN"/>
    <property type="match status" value="1"/>
</dbReference>
<dbReference type="AlphaFoldDB" id="A0AAP0WMM2"/>
<sequence length="369" mass="41945">MGDWSRLPKKLLEMIAAELEDCIVDYIQFGAVCSSWRSIAVEKRHQINSQTPWLLFPISPIEKTHYDSYTRPDKKTRYGLLNLSNEKVYFLDLPKEISNTHFCIGAYQSWLLMSDEDNMSFLLNPFTGSQVQIPWKKIAVLSVSKFVFSSSLATHTMEEDFTVMAIHGSKKKLAFCKPGDENWTRIEGDNDPYVDLMYYEGQFYALDQNGGVIVVCFGGPSPSTKLIKIQEAGSSSRYHLDYNYLVGSCGKLLLVKRIYNMDQTIGFKVFELDTSNRELVEVSQLGDRVLFVGDNFSTSILSLNSSKCRGNCIYFADYYKKFPLVFHDIAAFDLCDTSIEHLRYGRGVLDIGTSFLQGEAVWVTPSPCF</sequence>
<evidence type="ECO:0000313" key="2">
    <source>
        <dbReference type="EMBL" id="KAK9273461.1"/>
    </source>
</evidence>
<evidence type="ECO:0000313" key="3">
    <source>
        <dbReference type="Proteomes" id="UP001415857"/>
    </source>
</evidence>
<feature type="domain" description="KIB1-4 beta-propeller" evidence="1">
    <location>
        <begin position="80"/>
        <end position="332"/>
    </location>
</feature>
<dbReference type="InterPro" id="IPR050942">
    <property type="entry name" value="F-box_BR-signaling"/>
</dbReference>
<dbReference type="InterPro" id="IPR005174">
    <property type="entry name" value="KIB1-4_b-propeller"/>
</dbReference>
<gene>
    <name evidence="2" type="ORF">L1049_018271</name>
</gene>
<name>A0AAP0WMM2_LIQFO</name>
<evidence type="ECO:0000259" key="1">
    <source>
        <dbReference type="Pfam" id="PF03478"/>
    </source>
</evidence>